<protein>
    <submittedName>
        <fullName evidence="1">Uncharacterized protein</fullName>
    </submittedName>
</protein>
<dbReference type="Gene3D" id="2.10.270.20">
    <property type="match status" value="1"/>
</dbReference>
<name>A0A318KK11_9FIRM</name>
<dbReference type="PROSITE" id="PS51257">
    <property type="entry name" value="PROKAR_LIPOPROTEIN"/>
    <property type="match status" value="1"/>
</dbReference>
<gene>
    <name evidence="1" type="ORF">DES51_12044</name>
</gene>
<dbReference type="Gene3D" id="2.70.70.10">
    <property type="entry name" value="Glucose Permease (Domain IIA)"/>
    <property type="match status" value="1"/>
</dbReference>
<keyword evidence="2" id="KW-1185">Reference proteome</keyword>
<sequence length="281" mass="31690">MKENQSLKVNQNEVILWPQTVVNLTQGCGEDGSHQWLSHEGTWALDNADPEDHRLFAPVSMMCMGKYHLGNGNEVVWQSLAPVLFADGTLDFLTLDIWHDNDITHIFRGMTVKQGEAFQAMGCSGIGSGSHTHLEAGRGKLNIGNVSPLIESSGVTHFASNNFHPGTLPNAVDPRCVYHMNETKIMNTFGMKFQSFEAKMGWVKDEVSHCWYYYENNVMVKGGKWIAGKYYYFNPNGILAVHTFIPYMEGGHQQYFYVGWDGAMVIDRTLKIEHNGRICFD</sequence>
<dbReference type="InterPro" id="IPR011055">
    <property type="entry name" value="Dup_hybrid_motif"/>
</dbReference>
<proteinExistence type="predicted"/>
<dbReference type="Proteomes" id="UP000247612">
    <property type="component" value="Unassembled WGS sequence"/>
</dbReference>
<organism evidence="1 2">
    <name type="scientific">Dielma fastidiosa</name>
    <dbReference type="NCBI Taxonomy" id="1034346"/>
    <lineage>
        <taxon>Bacteria</taxon>
        <taxon>Bacillati</taxon>
        <taxon>Bacillota</taxon>
        <taxon>Erysipelotrichia</taxon>
        <taxon>Erysipelotrichales</taxon>
        <taxon>Erysipelotrichaceae</taxon>
        <taxon>Dielma</taxon>
    </lineage>
</organism>
<evidence type="ECO:0000313" key="2">
    <source>
        <dbReference type="Proteomes" id="UP000247612"/>
    </source>
</evidence>
<dbReference type="AlphaFoldDB" id="A0A318KK11"/>
<dbReference type="RefSeq" id="WP_022938485.1">
    <property type="nucleotide sequence ID" value="NZ_CABKRQ010000005.1"/>
</dbReference>
<dbReference type="OrthoDB" id="1912376at2"/>
<dbReference type="STRING" id="1034346.GCA_000313565_02182"/>
<dbReference type="EMBL" id="QJKH01000020">
    <property type="protein sequence ID" value="PXX75141.1"/>
    <property type="molecule type" value="Genomic_DNA"/>
</dbReference>
<accession>A0A318KK11</accession>
<reference evidence="1 2" key="1">
    <citation type="submission" date="2018-05" db="EMBL/GenBank/DDBJ databases">
        <title>Genomic Encyclopedia of Type Strains, Phase IV (KMG-IV): sequencing the most valuable type-strain genomes for metagenomic binning, comparative biology and taxonomic classification.</title>
        <authorList>
            <person name="Goeker M."/>
        </authorList>
    </citation>
    <scope>NUCLEOTIDE SEQUENCE [LARGE SCALE GENOMIC DNA]</scope>
    <source>
        <strain evidence="1 2">JC118</strain>
    </source>
</reference>
<dbReference type="SUPFAM" id="SSF69360">
    <property type="entry name" value="Cell wall binding repeat"/>
    <property type="match status" value="1"/>
</dbReference>
<comment type="caution">
    <text evidence="1">The sequence shown here is derived from an EMBL/GenBank/DDBJ whole genome shotgun (WGS) entry which is preliminary data.</text>
</comment>
<evidence type="ECO:0000313" key="1">
    <source>
        <dbReference type="EMBL" id="PXX75141.1"/>
    </source>
</evidence>